<evidence type="ECO:0000313" key="1">
    <source>
        <dbReference type="EMBL" id="CAJ1372289.1"/>
    </source>
</evidence>
<dbReference type="GO" id="GO:0016539">
    <property type="term" value="P:intein-mediated protein splicing"/>
    <property type="evidence" value="ECO:0007669"/>
    <property type="project" value="InterPro"/>
</dbReference>
<accession>A0AA36HN94</accession>
<dbReference type="Proteomes" id="UP001178507">
    <property type="component" value="Unassembled WGS sequence"/>
</dbReference>
<name>A0AA36HN94_9DINO</name>
<protein>
    <submittedName>
        <fullName evidence="1">Uncharacterized protein</fullName>
    </submittedName>
</protein>
<dbReference type="InterPro" id="IPR006141">
    <property type="entry name" value="Intein_N"/>
</dbReference>
<sequence length="429" mass="48181">MEDLAVAYVQDNRLIGWPHTWGLRGDWRTLVENLLCLLKPVEEELLPPRGPVNCRIWEIFARAKFQQRQWFVVASILRNMNPRLNVDEPAQRPGLPEDHVMVMTIQKGFNHLLASFHAVQRHLERCQLISTELQTNMIIFRARLESCSRSIVGAITRQPWCQPGKYLPRPDENFDAHMTERWQWLSADACKIAEEVGKLPSMSDASEVISLSSWSMISETASDRGPAMLTAHLELESVASHYSVDSDMSCLSGQGGPHCFLPSYLFKHPQAAGATAWVSAQDLQKGTKILAADGAVIEVQKVEAQKTQKLLDLEIDDAVPFTTTPNHRIMVPSDDQTVKAIKVEVGSWVMCSDRMAKKVIGKKEYLVEEQEVLAITFHPDKAVACFLPPEEPVVLSKGLTPKPIRRGGMCRRAARDEVCSVVTMGEYEE</sequence>
<dbReference type="PROSITE" id="PS50817">
    <property type="entry name" value="INTEIN_N_TER"/>
    <property type="match status" value="1"/>
</dbReference>
<gene>
    <name evidence="1" type="ORF">EVOR1521_LOCUS2402</name>
</gene>
<dbReference type="AlphaFoldDB" id="A0AA36HN94"/>
<dbReference type="EMBL" id="CAUJNA010000125">
    <property type="protein sequence ID" value="CAJ1372289.1"/>
    <property type="molecule type" value="Genomic_DNA"/>
</dbReference>
<dbReference type="SUPFAM" id="SSF51294">
    <property type="entry name" value="Hedgehog/intein (Hint) domain"/>
    <property type="match status" value="1"/>
</dbReference>
<reference evidence="1" key="1">
    <citation type="submission" date="2023-08" db="EMBL/GenBank/DDBJ databases">
        <authorList>
            <person name="Chen Y."/>
            <person name="Shah S."/>
            <person name="Dougan E. K."/>
            <person name="Thang M."/>
            <person name="Chan C."/>
        </authorList>
    </citation>
    <scope>NUCLEOTIDE SEQUENCE</scope>
</reference>
<dbReference type="Gene3D" id="2.170.16.10">
    <property type="entry name" value="Hedgehog/Intein (Hint) domain"/>
    <property type="match status" value="1"/>
</dbReference>
<evidence type="ECO:0000313" key="2">
    <source>
        <dbReference type="Proteomes" id="UP001178507"/>
    </source>
</evidence>
<proteinExistence type="predicted"/>
<organism evidence="1 2">
    <name type="scientific">Effrenium voratum</name>
    <dbReference type="NCBI Taxonomy" id="2562239"/>
    <lineage>
        <taxon>Eukaryota</taxon>
        <taxon>Sar</taxon>
        <taxon>Alveolata</taxon>
        <taxon>Dinophyceae</taxon>
        <taxon>Suessiales</taxon>
        <taxon>Symbiodiniaceae</taxon>
        <taxon>Effrenium</taxon>
    </lineage>
</organism>
<comment type="caution">
    <text evidence="1">The sequence shown here is derived from an EMBL/GenBank/DDBJ whole genome shotgun (WGS) entry which is preliminary data.</text>
</comment>
<dbReference type="InterPro" id="IPR036844">
    <property type="entry name" value="Hint_dom_sf"/>
</dbReference>
<keyword evidence="2" id="KW-1185">Reference proteome</keyword>